<accession>A0ABS5U0H2</accession>
<proteinExistence type="predicted"/>
<dbReference type="Proteomes" id="UP000722125">
    <property type="component" value="Unassembled WGS sequence"/>
</dbReference>
<dbReference type="SUPFAM" id="SSF54637">
    <property type="entry name" value="Thioesterase/thiol ester dehydrase-isomerase"/>
    <property type="match status" value="1"/>
</dbReference>
<dbReference type="Pfam" id="PF13279">
    <property type="entry name" value="4HBT_2"/>
    <property type="match status" value="1"/>
</dbReference>
<organism evidence="1 2">
    <name type="scientific">Cellulomonas fulva</name>
    <dbReference type="NCBI Taxonomy" id="2835530"/>
    <lineage>
        <taxon>Bacteria</taxon>
        <taxon>Bacillati</taxon>
        <taxon>Actinomycetota</taxon>
        <taxon>Actinomycetes</taxon>
        <taxon>Micrococcales</taxon>
        <taxon>Cellulomonadaceae</taxon>
        <taxon>Cellulomonas</taxon>
    </lineage>
</organism>
<dbReference type="InterPro" id="IPR051490">
    <property type="entry name" value="THEM6_lcsJ_thioesterase"/>
</dbReference>
<comment type="caution">
    <text evidence="1">The sequence shown here is derived from an EMBL/GenBank/DDBJ whole genome shotgun (WGS) entry which is preliminary data.</text>
</comment>
<keyword evidence="2" id="KW-1185">Reference proteome</keyword>
<evidence type="ECO:0000313" key="1">
    <source>
        <dbReference type="EMBL" id="MBT0994850.1"/>
    </source>
</evidence>
<gene>
    <name evidence="1" type="ORF">KIN34_11215</name>
</gene>
<protein>
    <submittedName>
        <fullName evidence="1">Acyl-CoA thioesterase</fullName>
    </submittedName>
</protein>
<sequence length="180" mass="20189">MIRTMQLAAATFHPRRAVPGQQLLDVSTTRMRVHASDLDLYRHMNNGIYLQCMDVARSNYLADLGAFGELNERGWYPVVAAQTIKYRRSLTYRQRFEIATRVLGWDERVVYLEQSFSRRSRAGAPEHVARGIVAGRFLGRDGTRVPAPDVVALIVGEHVTSPPVPDDVAAWARAVDVAAR</sequence>
<dbReference type="PANTHER" id="PTHR12475:SF4">
    <property type="entry name" value="PROTEIN THEM6"/>
    <property type="match status" value="1"/>
</dbReference>
<name>A0ABS5U0H2_9CELL</name>
<dbReference type="PANTHER" id="PTHR12475">
    <property type="match status" value="1"/>
</dbReference>
<dbReference type="CDD" id="cd00586">
    <property type="entry name" value="4HBT"/>
    <property type="match status" value="1"/>
</dbReference>
<evidence type="ECO:0000313" key="2">
    <source>
        <dbReference type="Proteomes" id="UP000722125"/>
    </source>
</evidence>
<dbReference type="Gene3D" id="3.10.129.10">
    <property type="entry name" value="Hotdog Thioesterase"/>
    <property type="match status" value="1"/>
</dbReference>
<dbReference type="InterPro" id="IPR029069">
    <property type="entry name" value="HotDog_dom_sf"/>
</dbReference>
<reference evidence="1 2" key="1">
    <citation type="submission" date="2021-05" db="EMBL/GenBank/DDBJ databases">
        <title>Description of Cellulomonas sp. DKR-3 sp. nov.</title>
        <authorList>
            <person name="Dahal R.H."/>
            <person name="Chaudhary D.K."/>
        </authorList>
    </citation>
    <scope>NUCLEOTIDE SEQUENCE [LARGE SCALE GENOMIC DNA]</scope>
    <source>
        <strain evidence="1 2">DKR-3</strain>
    </source>
</reference>
<dbReference type="EMBL" id="JAHBOH010000001">
    <property type="protein sequence ID" value="MBT0994850.1"/>
    <property type="molecule type" value="Genomic_DNA"/>
</dbReference>
<dbReference type="RefSeq" id="WP_214350452.1">
    <property type="nucleotide sequence ID" value="NZ_JAHBOH010000001.1"/>
</dbReference>